<reference evidence="1 2" key="1">
    <citation type="submission" date="2019-06" db="EMBL/GenBank/DDBJ databases">
        <title>Whole genome shotgun sequence of Flavobacterium flevense NBRC 14960.</title>
        <authorList>
            <person name="Hosoyama A."/>
            <person name="Uohara A."/>
            <person name="Ohji S."/>
            <person name="Ichikawa N."/>
        </authorList>
    </citation>
    <scope>NUCLEOTIDE SEQUENCE [LARGE SCALE GENOMIC DNA]</scope>
    <source>
        <strain evidence="1 2">NBRC 14960</strain>
    </source>
</reference>
<evidence type="ECO:0000313" key="1">
    <source>
        <dbReference type="EMBL" id="GEC71587.1"/>
    </source>
</evidence>
<dbReference type="RefSeq" id="WP_073242331.1">
    <property type="nucleotide sequence ID" value="NZ_BJNP01000009.1"/>
</dbReference>
<keyword evidence="2" id="KW-1185">Reference proteome</keyword>
<dbReference type="Proteomes" id="UP000316775">
    <property type="component" value="Unassembled WGS sequence"/>
</dbReference>
<name>A0A4Y4AXC3_9FLAO</name>
<protein>
    <submittedName>
        <fullName evidence="1">Uncharacterized protein</fullName>
    </submittedName>
</protein>
<dbReference type="Pfam" id="PF09694">
    <property type="entry name" value="Gcw_chp"/>
    <property type="match status" value="1"/>
</dbReference>
<proteinExistence type="predicted"/>
<organism evidence="1 2">
    <name type="scientific">Flavobacterium flevense</name>
    <dbReference type="NCBI Taxonomy" id="983"/>
    <lineage>
        <taxon>Bacteria</taxon>
        <taxon>Pseudomonadati</taxon>
        <taxon>Bacteroidota</taxon>
        <taxon>Flavobacteriia</taxon>
        <taxon>Flavobacteriales</taxon>
        <taxon>Flavobacteriaceae</taxon>
        <taxon>Flavobacterium</taxon>
    </lineage>
</organism>
<dbReference type="EMBL" id="BJNP01000009">
    <property type="protein sequence ID" value="GEC71587.1"/>
    <property type="molecule type" value="Genomic_DNA"/>
</dbReference>
<gene>
    <name evidence="1" type="ORF">FFL01_11260</name>
</gene>
<dbReference type="InterPro" id="IPR010239">
    <property type="entry name" value="CHP02001"/>
</dbReference>
<accession>A0A4Y4AXC3</accession>
<comment type="caution">
    <text evidence="1">The sequence shown here is derived from an EMBL/GenBank/DDBJ whole genome shotgun (WGS) entry which is preliminary data.</text>
</comment>
<evidence type="ECO:0000313" key="2">
    <source>
        <dbReference type="Proteomes" id="UP000316775"/>
    </source>
</evidence>
<dbReference type="OrthoDB" id="1065092at2"/>
<dbReference type="STRING" id="983.SAMN05443543_102231"/>
<sequence length="289" mass="33266">MRIHRNIWVLILGLLSAFGFSQEEQQLKDTLSNEKKLSLTIDIVNRYLWRGQCWGGNYPAIQPSIEYAVLPGLTLGFWGTTNFKSQYFYPDGETYYKGYQEIDFYVTYQINDFLQFQLWEYYWPSVSKVAGVSNKFFEFGPTSSQTIDAMLYFDFSEGYKYPFNATISTFIGGNDYRYNSDEKPVRNYTTYVELGYTFDLFENSSCKKLQNIQLEPAIGAVLNNKAEYYSFADYDKPSLVNLSMKATQEFDLGNGIAMPVSLNYIHNAATKNTEFFGANFLVAGISFGY</sequence>
<dbReference type="AlphaFoldDB" id="A0A4Y4AXC3"/>